<dbReference type="STRING" id="765911.Thivi_2925"/>
<dbReference type="InterPro" id="IPR038186">
    <property type="entry name" value="CHAD_dom_sf"/>
</dbReference>
<dbReference type="PANTHER" id="PTHR39339">
    <property type="entry name" value="SLR1444 PROTEIN"/>
    <property type="match status" value="1"/>
</dbReference>
<gene>
    <name evidence="2" type="ordered locus">Thivi_2925</name>
</gene>
<dbReference type="SMART" id="SM00880">
    <property type="entry name" value="CHAD"/>
    <property type="match status" value="1"/>
</dbReference>
<organism evidence="2 3">
    <name type="scientific">Thiocystis violascens (strain ATCC 17096 / DSM 198 / 6111)</name>
    <name type="common">Chromatium violascens</name>
    <dbReference type="NCBI Taxonomy" id="765911"/>
    <lineage>
        <taxon>Bacteria</taxon>
        <taxon>Pseudomonadati</taxon>
        <taxon>Pseudomonadota</taxon>
        <taxon>Gammaproteobacteria</taxon>
        <taxon>Chromatiales</taxon>
        <taxon>Chromatiaceae</taxon>
        <taxon>Thiocystis</taxon>
    </lineage>
</organism>
<name>I3YCW1_THIV6</name>
<dbReference type="PANTHER" id="PTHR39339:SF1">
    <property type="entry name" value="CHAD DOMAIN-CONTAINING PROTEIN"/>
    <property type="match status" value="1"/>
</dbReference>
<dbReference type="Pfam" id="PF05235">
    <property type="entry name" value="CHAD"/>
    <property type="match status" value="1"/>
</dbReference>
<dbReference type="AlphaFoldDB" id="I3YCW1"/>
<feature type="domain" description="CHAD" evidence="1">
    <location>
        <begin position="14"/>
        <end position="303"/>
    </location>
</feature>
<evidence type="ECO:0000313" key="3">
    <source>
        <dbReference type="Proteomes" id="UP000006062"/>
    </source>
</evidence>
<dbReference type="EMBL" id="CP003154">
    <property type="protein sequence ID" value="AFL74829.1"/>
    <property type="molecule type" value="Genomic_DNA"/>
</dbReference>
<keyword evidence="3" id="KW-1185">Reference proteome</keyword>
<dbReference type="eggNOG" id="COG5607">
    <property type="taxonomic scope" value="Bacteria"/>
</dbReference>
<proteinExistence type="predicted"/>
<evidence type="ECO:0000259" key="1">
    <source>
        <dbReference type="PROSITE" id="PS51708"/>
    </source>
</evidence>
<dbReference type="Proteomes" id="UP000006062">
    <property type="component" value="Chromosome"/>
</dbReference>
<dbReference type="Gene3D" id="1.40.20.10">
    <property type="entry name" value="CHAD domain"/>
    <property type="match status" value="1"/>
</dbReference>
<dbReference type="InterPro" id="IPR007899">
    <property type="entry name" value="CHAD_dom"/>
</dbReference>
<reference evidence="2 3" key="1">
    <citation type="submission" date="2012-06" db="EMBL/GenBank/DDBJ databases">
        <title>Complete sequence of Thiocystis violascens DSM 198.</title>
        <authorList>
            <consortium name="US DOE Joint Genome Institute"/>
            <person name="Lucas S."/>
            <person name="Han J."/>
            <person name="Lapidus A."/>
            <person name="Cheng J.-F."/>
            <person name="Goodwin L."/>
            <person name="Pitluck S."/>
            <person name="Peters L."/>
            <person name="Ovchinnikova G."/>
            <person name="Teshima H."/>
            <person name="Detter J.C."/>
            <person name="Han C."/>
            <person name="Tapia R."/>
            <person name="Land M."/>
            <person name="Hauser L."/>
            <person name="Kyrpides N."/>
            <person name="Ivanova N."/>
            <person name="Pagani I."/>
            <person name="Vogl K."/>
            <person name="Liu Z."/>
            <person name="Frigaard N.-U."/>
            <person name="Bryant D."/>
            <person name="Woyke T."/>
        </authorList>
    </citation>
    <scope>NUCLEOTIDE SEQUENCE [LARGE SCALE GENOMIC DNA]</scope>
    <source>
        <strain evidence="3">ATCC 17096 / DSM 198 / 6111</strain>
    </source>
</reference>
<dbReference type="HOGENOM" id="CLU_844147_0_0_6"/>
<dbReference type="KEGG" id="tvi:Thivi_2925"/>
<accession>I3YCW1</accession>
<evidence type="ECO:0000313" key="2">
    <source>
        <dbReference type="EMBL" id="AFL74829.1"/>
    </source>
</evidence>
<sequence length="318" mass="36489">MTKSSAPDPSLDPTQRTDVVAKGILKRQFDTLLANLDGVRANRDPEFLHDLRVATRRTRSALTQIKGVFPDDLAKLYQSRFAWLQQVTNPLRDLDVHLLHFDGYEQSLPASLRPSLEPLRAYLLTLQEDEHGRLLAVIDSDAFARLVQDWQAFLDAPIPEVSGTANGLRPVKELADERIWRLVKRVRRNGRALQSDSPPEDLHELRKSCKKLRYLMEFFQTLYPDHDIRRLIDLLKTLLDHLGGFQDLVVQVGHLSELAQRMRDEDCAETKTLLAMGALIGHLLVRQQVLRDDFAAVFADSFDKDHRLLCRELFASRR</sequence>
<dbReference type="RefSeq" id="WP_014779258.1">
    <property type="nucleotide sequence ID" value="NC_018012.1"/>
</dbReference>
<dbReference type="OrthoDB" id="9810154at2"/>
<protein>
    <recommendedName>
        <fullName evidence="1">CHAD domain-containing protein</fullName>
    </recommendedName>
</protein>
<dbReference type="PROSITE" id="PS51708">
    <property type="entry name" value="CHAD"/>
    <property type="match status" value="1"/>
</dbReference>